<organism evidence="3">
    <name type="scientific">uncultured Caudovirales phage</name>
    <dbReference type="NCBI Taxonomy" id="2100421"/>
    <lineage>
        <taxon>Viruses</taxon>
        <taxon>Duplodnaviria</taxon>
        <taxon>Heunggongvirae</taxon>
        <taxon>Uroviricota</taxon>
        <taxon>Caudoviricetes</taxon>
        <taxon>Peduoviridae</taxon>
        <taxon>Maltschvirus</taxon>
        <taxon>Maltschvirus maltsch</taxon>
    </lineage>
</organism>
<feature type="region of interest" description="Disordered" evidence="1">
    <location>
        <begin position="170"/>
        <end position="225"/>
    </location>
</feature>
<evidence type="ECO:0000256" key="1">
    <source>
        <dbReference type="SAM" id="MobiDB-lite"/>
    </source>
</evidence>
<proteinExistence type="predicted"/>
<dbReference type="EMBL" id="LR796812">
    <property type="protein sequence ID" value="CAB4167614.1"/>
    <property type="molecule type" value="Genomic_DNA"/>
</dbReference>
<protein>
    <submittedName>
        <fullName evidence="3">Uncharacterized protein</fullName>
    </submittedName>
</protein>
<dbReference type="EMBL" id="LR797244">
    <property type="protein sequence ID" value="CAB4196091.1"/>
    <property type="molecule type" value="Genomic_DNA"/>
</dbReference>
<gene>
    <name evidence="3" type="ORF">UFOVP1293_78</name>
    <name evidence="2" type="ORF">UFOVP860_33</name>
</gene>
<sequence length="225" mass="23951">MAKKPRTKRTENLADFAGPDADRENMEKLAAAAKEANARGGHNSEPTPDAIRSAGKEIEVALVEIDAAARIMQSARSKLATARKVSKSLLGSKGWVDSVEEAVKQQRAGDKGGMGGIVTEHRQIGVAMRAMGCPLYTQFNLFAVAEHATDPSAPKDEKSVEREAWLAGEHAGMNGEPKGNNPHQGQPGSPKWFEWNNGWQAGADKLTDSFKTGGLPVASDSAPAH</sequence>
<accession>A0A6J5RRA3</accession>
<feature type="region of interest" description="Disordered" evidence="1">
    <location>
        <begin position="1"/>
        <end position="22"/>
    </location>
</feature>
<name>A0A6J5RRA3_9CAUD</name>
<reference evidence="3" key="1">
    <citation type="submission" date="2020-05" db="EMBL/GenBank/DDBJ databases">
        <authorList>
            <person name="Chiriac C."/>
            <person name="Salcher M."/>
            <person name="Ghai R."/>
            <person name="Kavagutti S V."/>
        </authorList>
    </citation>
    <scope>NUCLEOTIDE SEQUENCE</scope>
</reference>
<evidence type="ECO:0000313" key="2">
    <source>
        <dbReference type="EMBL" id="CAB4167614.1"/>
    </source>
</evidence>
<evidence type="ECO:0000313" key="3">
    <source>
        <dbReference type="EMBL" id="CAB4196091.1"/>
    </source>
</evidence>